<reference evidence="2" key="2">
    <citation type="submission" date="2015-01" db="EMBL/GenBank/DDBJ databases">
        <title>Evolutionary Origins and Diversification of the Mycorrhizal Mutualists.</title>
        <authorList>
            <consortium name="DOE Joint Genome Institute"/>
            <consortium name="Mycorrhizal Genomics Consortium"/>
            <person name="Kohler A."/>
            <person name="Kuo A."/>
            <person name="Nagy L.G."/>
            <person name="Floudas D."/>
            <person name="Copeland A."/>
            <person name="Barry K.W."/>
            <person name="Cichocki N."/>
            <person name="Veneault-Fourrey C."/>
            <person name="LaButti K."/>
            <person name="Lindquist E.A."/>
            <person name="Lipzen A."/>
            <person name="Lundell T."/>
            <person name="Morin E."/>
            <person name="Murat C."/>
            <person name="Riley R."/>
            <person name="Ohm R."/>
            <person name="Sun H."/>
            <person name="Tunlid A."/>
            <person name="Henrissat B."/>
            <person name="Grigoriev I.V."/>
            <person name="Hibbett D.S."/>
            <person name="Martin F."/>
        </authorList>
    </citation>
    <scope>NUCLEOTIDE SEQUENCE [LARGE SCALE GENOMIC DNA]</scope>
    <source>
        <strain evidence="2">UH-Slu-Lm8-n1</strain>
    </source>
</reference>
<dbReference type="AlphaFoldDB" id="A0A0D0B9R3"/>
<dbReference type="EMBL" id="KN835222">
    <property type="protein sequence ID" value="KIK43067.1"/>
    <property type="molecule type" value="Genomic_DNA"/>
</dbReference>
<dbReference type="HOGENOM" id="CLU_2814159_0_0_1"/>
<name>A0A0D0B9R3_9AGAM</name>
<reference evidence="1 2" key="1">
    <citation type="submission" date="2014-04" db="EMBL/GenBank/DDBJ databases">
        <authorList>
            <consortium name="DOE Joint Genome Institute"/>
            <person name="Kuo A."/>
            <person name="Ruytinx J."/>
            <person name="Rineau F."/>
            <person name="Colpaert J."/>
            <person name="Kohler A."/>
            <person name="Nagy L.G."/>
            <person name="Floudas D."/>
            <person name="Copeland A."/>
            <person name="Barry K.W."/>
            <person name="Cichocki N."/>
            <person name="Veneault-Fourrey C."/>
            <person name="LaButti K."/>
            <person name="Lindquist E.A."/>
            <person name="Lipzen A."/>
            <person name="Lundell T."/>
            <person name="Morin E."/>
            <person name="Murat C."/>
            <person name="Sun H."/>
            <person name="Tunlid A."/>
            <person name="Henrissat B."/>
            <person name="Grigoriev I.V."/>
            <person name="Hibbett D.S."/>
            <person name="Martin F."/>
            <person name="Nordberg H.P."/>
            <person name="Cantor M.N."/>
            <person name="Hua S.X."/>
        </authorList>
    </citation>
    <scope>NUCLEOTIDE SEQUENCE [LARGE SCALE GENOMIC DNA]</scope>
    <source>
        <strain evidence="1 2">UH-Slu-Lm8-n1</strain>
    </source>
</reference>
<evidence type="ECO:0000313" key="1">
    <source>
        <dbReference type="EMBL" id="KIK43067.1"/>
    </source>
</evidence>
<dbReference type="InParanoid" id="A0A0D0B9R3"/>
<organism evidence="1 2">
    <name type="scientific">Suillus luteus UH-Slu-Lm8-n1</name>
    <dbReference type="NCBI Taxonomy" id="930992"/>
    <lineage>
        <taxon>Eukaryota</taxon>
        <taxon>Fungi</taxon>
        <taxon>Dikarya</taxon>
        <taxon>Basidiomycota</taxon>
        <taxon>Agaricomycotina</taxon>
        <taxon>Agaricomycetes</taxon>
        <taxon>Agaricomycetidae</taxon>
        <taxon>Boletales</taxon>
        <taxon>Suillineae</taxon>
        <taxon>Suillaceae</taxon>
        <taxon>Suillus</taxon>
    </lineage>
</organism>
<dbReference type="Proteomes" id="UP000054485">
    <property type="component" value="Unassembled WGS sequence"/>
</dbReference>
<sequence length="67" mass="8153">MHHIDEGRLFLRIGEARTRNGNEEIRFDGNIYTQERCIRDCVPAYHEQGRKWLTFKSQRYDKARRTL</sequence>
<evidence type="ECO:0000313" key="2">
    <source>
        <dbReference type="Proteomes" id="UP000054485"/>
    </source>
</evidence>
<keyword evidence="2" id="KW-1185">Reference proteome</keyword>
<proteinExistence type="predicted"/>
<accession>A0A0D0B9R3</accession>
<gene>
    <name evidence="1" type="ORF">CY34DRAFT_804230</name>
</gene>
<protein>
    <submittedName>
        <fullName evidence="1">Uncharacterized protein</fullName>
    </submittedName>
</protein>